<sequence length="96" mass="10386">MRETASTATATVTSCLLAHRNQPSAAAAHATETFFTSHNRISASEDCVHMAPWHRAGNFHSALQLKRGASNGALPSYAQNTRFLPASNIKQKFDDS</sequence>
<protein>
    <submittedName>
        <fullName evidence="1">Uncharacterized protein</fullName>
    </submittedName>
</protein>
<dbReference type="EMBL" id="JBBCAQ010000036">
    <property type="protein sequence ID" value="KAK7575472.1"/>
    <property type="molecule type" value="Genomic_DNA"/>
</dbReference>
<gene>
    <name evidence="1" type="ORF">V9T40_011758</name>
</gene>
<accession>A0AAN9TJA1</accession>
<dbReference type="PROSITE" id="PS51257">
    <property type="entry name" value="PROKAR_LIPOPROTEIN"/>
    <property type="match status" value="1"/>
</dbReference>
<name>A0AAN9TJA1_9HEMI</name>
<dbReference type="AlphaFoldDB" id="A0AAN9TJA1"/>
<evidence type="ECO:0000313" key="2">
    <source>
        <dbReference type="Proteomes" id="UP001367676"/>
    </source>
</evidence>
<organism evidence="1 2">
    <name type="scientific">Parthenolecanium corni</name>
    <dbReference type="NCBI Taxonomy" id="536013"/>
    <lineage>
        <taxon>Eukaryota</taxon>
        <taxon>Metazoa</taxon>
        <taxon>Ecdysozoa</taxon>
        <taxon>Arthropoda</taxon>
        <taxon>Hexapoda</taxon>
        <taxon>Insecta</taxon>
        <taxon>Pterygota</taxon>
        <taxon>Neoptera</taxon>
        <taxon>Paraneoptera</taxon>
        <taxon>Hemiptera</taxon>
        <taxon>Sternorrhyncha</taxon>
        <taxon>Coccoidea</taxon>
        <taxon>Coccidae</taxon>
        <taxon>Parthenolecanium</taxon>
    </lineage>
</organism>
<reference evidence="1 2" key="1">
    <citation type="submission" date="2024-03" db="EMBL/GenBank/DDBJ databases">
        <title>Adaptation during the transition from Ophiocordyceps entomopathogen to insect associate is accompanied by gene loss and intensified selection.</title>
        <authorList>
            <person name="Ward C.M."/>
            <person name="Onetto C.A."/>
            <person name="Borneman A.R."/>
        </authorList>
    </citation>
    <scope>NUCLEOTIDE SEQUENCE [LARGE SCALE GENOMIC DNA]</scope>
    <source>
        <strain evidence="1">AWRI1</strain>
        <tissue evidence="1">Single Adult Female</tissue>
    </source>
</reference>
<evidence type="ECO:0000313" key="1">
    <source>
        <dbReference type="EMBL" id="KAK7575472.1"/>
    </source>
</evidence>
<dbReference type="Proteomes" id="UP001367676">
    <property type="component" value="Unassembled WGS sequence"/>
</dbReference>
<proteinExistence type="predicted"/>
<keyword evidence="2" id="KW-1185">Reference proteome</keyword>
<comment type="caution">
    <text evidence="1">The sequence shown here is derived from an EMBL/GenBank/DDBJ whole genome shotgun (WGS) entry which is preliminary data.</text>
</comment>